<dbReference type="Proteomes" id="UP000233786">
    <property type="component" value="Unassembled WGS sequence"/>
</dbReference>
<dbReference type="PANTHER" id="PTHR30055">
    <property type="entry name" value="HTH-TYPE TRANSCRIPTIONAL REGULATOR RUTR"/>
    <property type="match status" value="1"/>
</dbReference>
<dbReference type="Pfam" id="PF17754">
    <property type="entry name" value="TetR_C_14"/>
    <property type="match status" value="1"/>
</dbReference>
<dbReference type="EMBL" id="PJNB01000001">
    <property type="protein sequence ID" value="PKW17109.1"/>
    <property type="molecule type" value="Genomic_DNA"/>
</dbReference>
<dbReference type="SUPFAM" id="SSF46689">
    <property type="entry name" value="Homeodomain-like"/>
    <property type="match status" value="1"/>
</dbReference>
<evidence type="ECO:0000313" key="7">
    <source>
        <dbReference type="Proteomes" id="UP000233786"/>
    </source>
</evidence>
<protein>
    <submittedName>
        <fullName evidence="6">TetR family transcriptional regulator</fullName>
    </submittedName>
</protein>
<dbReference type="PRINTS" id="PR00455">
    <property type="entry name" value="HTHTETR"/>
</dbReference>
<dbReference type="InterPro" id="IPR001647">
    <property type="entry name" value="HTH_TetR"/>
</dbReference>
<dbReference type="PROSITE" id="PS50977">
    <property type="entry name" value="HTH_TETR_2"/>
    <property type="match status" value="1"/>
</dbReference>
<dbReference type="InterPro" id="IPR050109">
    <property type="entry name" value="HTH-type_TetR-like_transc_reg"/>
</dbReference>
<evidence type="ECO:0000259" key="5">
    <source>
        <dbReference type="PROSITE" id="PS50977"/>
    </source>
</evidence>
<gene>
    <name evidence="6" type="ORF">A8926_5039</name>
</gene>
<dbReference type="GO" id="GO:0000976">
    <property type="term" value="F:transcription cis-regulatory region binding"/>
    <property type="evidence" value="ECO:0007669"/>
    <property type="project" value="TreeGrafter"/>
</dbReference>
<organism evidence="6 7">
    <name type="scientific">Saccharopolyspora spinosa</name>
    <dbReference type="NCBI Taxonomy" id="60894"/>
    <lineage>
        <taxon>Bacteria</taxon>
        <taxon>Bacillati</taxon>
        <taxon>Actinomycetota</taxon>
        <taxon>Actinomycetes</taxon>
        <taxon>Pseudonocardiales</taxon>
        <taxon>Pseudonocardiaceae</taxon>
        <taxon>Saccharopolyspora</taxon>
    </lineage>
</organism>
<evidence type="ECO:0000256" key="2">
    <source>
        <dbReference type="ARBA" id="ARBA00023125"/>
    </source>
</evidence>
<evidence type="ECO:0000313" key="6">
    <source>
        <dbReference type="EMBL" id="PKW17109.1"/>
    </source>
</evidence>
<dbReference type="Pfam" id="PF00440">
    <property type="entry name" value="TetR_N"/>
    <property type="match status" value="1"/>
</dbReference>
<keyword evidence="7" id="KW-1185">Reference proteome</keyword>
<evidence type="ECO:0000256" key="3">
    <source>
        <dbReference type="ARBA" id="ARBA00023163"/>
    </source>
</evidence>
<evidence type="ECO:0000256" key="4">
    <source>
        <dbReference type="PROSITE-ProRule" id="PRU00335"/>
    </source>
</evidence>
<dbReference type="InterPro" id="IPR041347">
    <property type="entry name" value="MftR_C"/>
</dbReference>
<keyword evidence="3" id="KW-0804">Transcription</keyword>
<proteinExistence type="predicted"/>
<feature type="domain" description="HTH tetR-type" evidence="5">
    <location>
        <begin position="36"/>
        <end position="96"/>
    </location>
</feature>
<evidence type="ECO:0000256" key="1">
    <source>
        <dbReference type="ARBA" id="ARBA00023015"/>
    </source>
</evidence>
<feature type="DNA-binding region" description="H-T-H motif" evidence="4">
    <location>
        <begin position="59"/>
        <end position="78"/>
    </location>
</feature>
<name>A0A2N3Y2G1_SACSN</name>
<reference evidence="6" key="1">
    <citation type="submission" date="2017-12" db="EMBL/GenBank/DDBJ databases">
        <title>Sequencing the genomes of 1000 Actinobacteria strains.</title>
        <authorList>
            <person name="Klenk H.-P."/>
        </authorList>
    </citation>
    <scope>NUCLEOTIDE SEQUENCE [LARGE SCALE GENOMIC DNA]</scope>
    <source>
        <strain evidence="6">DSM 44228</strain>
    </source>
</reference>
<sequence>MCQRVTVELLVEVPVVDRHDRTTRRGRPPVSDQQRQQQRLDISRHAVRLFREQGVAATSGEQIARAAGVSERTLWRYFRSKESCVEPLLTKTIDAFQEVLRTWPPELELAEHLRAAYMPVLDSADSDVEAVLAVVRMTHDEPTLRAAYLVLRERDESAFADVLAERMGMPADALEVRMQAAATSAALRAATDHLVSIATEGISPDTFSEHRERLADALRLFTRVPTRR</sequence>
<dbReference type="PANTHER" id="PTHR30055:SF238">
    <property type="entry name" value="MYCOFACTOCIN BIOSYNTHESIS TRANSCRIPTIONAL REGULATOR MFTR-RELATED"/>
    <property type="match status" value="1"/>
</dbReference>
<dbReference type="Gene3D" id="1.10.357.10">
    <property type="entry name" value="Tetracycline Repressor, domain 2"/>
    <property type="match status" value="1"/>
</dbReference>
<dbReference type="GO" id="GO:0003700">
    <property type="term" value="F:DNA-binding transcription factor activity"/>
    <property type="evidence" value="ECO:0007669"/>
    <property type="project" value="TreeGrafter"/>
</dbReference>
<dbReference type="InterPro" id="IPR009057">
    <property type="entry name" value="Homeodomain-like_sf"/>
</dbReference>
<keyword evidence="1" id="KW-0805">Transcription regulation</keyword>
<comment type="caution">
    <text evidence="6">The sequence shown here is derived from an EMBL/GenBank/DDBJ whole genome shotgun (WGS) entry which is preliminary data.</text>
</comment>
<dbReference type="STRING" id="994479.GCA_000194155_01391"/>
<dbReference type="AlphaFoldDB" id="A0A2N3Y2G1"/>
<keyword evidence="2 4" id="KW-0238">DNA-binding</keyword>
<accession>A0A2N3Y2G1</accession>